<gene>
    <name evidence="10" type="ORF">DDQ50_12930</name>
</gene>
<feature type="transmembrane region" description="Helical" evidence="7">
    <location>
        <begin position="282"/>
        <end position="303"/>
    </location>
</feature>
<evidence type="ECO:0000256" key="6">
    <source>
        <dbReference type="ARBA" id="ARBA00023136"/>
    </source>
</evidence>
<dbReference type="EMBL" id="QEOP01000002">
    <property type="protein sequence ID" value="PVZ94933.1"/>
    <property type="molecule type" value="Genomic_DNA"/>
</dbReference>
<sequence>MTDEARDTRRRPSPPTRAGGGAVPGRRLHYSGYLWILPAMVLSVGLLYYCIIYTGYISTLDWNGSSPVQTSVGLQNYLDILQDPIFWGAILHTVIYFVGTFVVQTTLGLVFAVLLHSRVQLKSVYKVIIFVPVVLAPAVMAPVFRQAFSADGQFNGLLELVGLGFLRHAWLAESETALPTVLAITIWGSTGLTFILYFAAMGQIDPDVLDAARLDGAGNIRTLVSIILPEVQGTTVALLILTAIGSLKLFDVPFLVTAGGPNYSTEFLGTYIYRSSIQEGHVGYAAALSVMLLILAVSIAILLSRRNRQNSEAI</sequence>
<evidence type="ECO:0000259" key="9">
    <source>
        <dbReference type="PROSITE" id="PS50928"/>
    </source>
</evidence>
<comment type="caution">
    <text evidence="10">The sequence shown here is derived from an EMBL/GenBank/DDBJ whole genome shotgun (WGS) entry which is preliminary data.</text>
</comment>
<keyword evidence="4 7" id="KW-0812">Transmembrane</keyword>
<proteinExistence type="inferred from homology"/>
<evidence type="ECO:0000256" key="5">
    <source>
        <dbReference type="ARBA" id="ARBA00022989"/>
    </source>
</evidence>
<evidence type="ECO:0000256" key="4">
    <source>
        <dbReference type="ARBA" id="ARBA00022692"/>
    </source>
</evidence>
<dbReference type="Pfam" id="PF00528">
    <property type="entry name" value="BPD_transp_1"/>
    <property type="match status" value="1"/>
</dbReference>
<evidence type="ECO:0000313" key="10">
    <source>
        <dbReference type="EMBL" id="PVZ94933.1"/>
    </source>
</evidence>
<feature type="transmembrane region" description="Helical" evidence="7">
    <location>
        <begin position="85"/>
        <end position="115"/>
    </location>
</feature>
<evidence type="ECO:0000256" key="8">
    <source>
        <dbReference type="SAM" id="MobiDB-lite"/>
    </source>
</evidence>
<dbReference type="GO" id="GO:0005886">
    <property type="term" value="C:plasma membrane"/>
    <property type="evidence" value="ECO:0007669"/>
    <property type="project" value="UniProtKB-SubCell"/>
</dbReference>
<dbReference type="InterPro" id="IPR051393">
    <property type="entry name" value="ABC_transporter_permease"/>
</dbReference>
<keyword evidence="11" id="KW-1185">Reference proteome</keyword>
<feature type="transmembrane region" description="Helical" evidence="7">
    <location>
        <begin position="33"/>
        <end position="56"/>
    </location>
</feature>
<feature type="domain" description="ABC transmembrane type-1" evidence="9">
    <location>
        <begin position="90"/>
        <end position="303"/>
    </location>
</feature>
<comment type="similarity">
    <text evidence="7">Belongs to the binding-protein-dependent transport system permease family.</text>
</comment>
<feature type="transmembrane region" description="Helical" evidence="7">
    <location>
        <begin position="177"/>
        <end position="199"/>
    </location>
</feature>
<keyword evidence="6 7" id="KW-0472">Membrane</keyword>
<evidence type="ECO:0000256" key="2">
    <source>
        <dbReference type="ARBA" id="ARBA00022448"/>
    </source>
</evidence>
<dbReference type="OrthoDB" id="5174895at2"/>
<evidence type="ECO:0000313" key="11">
    <source>
        <dbReference type="Proteomes" id="UP000244893"/>
    </source>
</evidence>
<dbReference type="InterPro" id="IPR035906">
    <property type="entry name" value="MetI-like_sf"/>
</dbReference>
<comment type="subcellular location">
    <subcellularLocation>
        <location evidence="1 7">Cell membrane</location>
        <topology evidence="1 7">Multi-pass membrane protein</topology>
    </subcellularLocation>
</comment>
<reference evidence="10 11" key="1">
    <citation type="submission" date="2018-05" db="EMBL/GenBank/DDBJ databases">
        <title>Amnibacterium sp. M8JJ-5, whole genome shotgun sequence.</title>
        <authorList>
            <person name="Tuo L."/>
        </authorList>
    </citation>
    <scope>NUCLEOTIDE SEQUENCE [LARGE SCALE GENOMIC DNA]</scope>
    <source>
        <strain evidence="10 11">M8JJ-5</strain>
    </source>
</reference>
<evidence type="ECO:0000256" key="1">
    <source>
        <dbReference type="ARBA" id="ARBA00004651"/>
    </source>
</evidence>
<dbReference type="PANTHER" id="PTHR30193:SF37">
    <property type="entry name" value="INNER MEMBRANE ABC TRANSPORTER PERMEASE PROTEIN YCJO"/>
    <property type="match status" value="1"/>
</dbReference>
<feature type="transmembrane region" description="Helical" evidence="7">
    <location>
        <begin position="127"/>
        <end position="148"/>
    </location>
</feature>
<feature type="transmembrane region" description="Helical" evidence="7">
    <location>
        <begin position="220"/>
        <end position="244"/>
    </location>
</feature>
<organism evidence="10 11">
    <name type="scientific">Amnibacterium flavum</name>
    <dbReference type="NCBI Taxonomy" id="2173173"/>
    <lineage>
        <taxon>Bacteria</taxon>
        <taxon>Bacillati</taxon>
        <taxon>Actinomycetota</taxon>
        <taxon>Actinomycetes</taxon>
        <taxon>Micrococcales</taxon>
        <taxon>Microbacteriaceae</taxon>
        <taxon>Amnibacterium</taxon>
    </lineage>
</organism>
<accession>A0A2V1HQQ8</accession>
<keyword evidence="2 7" id="KW-0813">Transport</keyword>
<dbReference type="PANTHER" id="PTHR30193">
    <property type="entry name" value="ABC TRANSPORTER PERMEASE PROTEIN"/>
    <property type="match status" value="1"/>
</dbReference>
<feature type="region of interest" description="Disordered" evidence="8">
    <location>
        <begin position="1"/>
        <end position="22"/>
    </location>
</feature>
<dbReference type="SUPFAM" id="SSF161098">
    <property type="entry name" value="MetI-like"/>
    <property type="match status" value="1"/>
</dbReference>
<name>A0A2V1HQQ8_9MICO</name>
<keyword evidence="5 7" id="KW-1133">Transmembrane helix</keyword>
<dbReference type="InterPro" id="IPR000515">
    <property type="entry name" value="MetI-like"/>
</dbReference>
<dbReference type="AlphaFoldDB" id="A0A2V1HQQ8"/>
<dbReference type="GO" id="GO:0055085">
    <property type="term" value="P:transmembrane transport"/>
    <property type="evidence" value="ECO:0007669"/>
    <property type="project" value="InterPro"/>
</dbReference>
<evidence type="ECO:0000256" key="3">
    <source>
        <dbReference type="ARBA" id="ARBA00022475"/>
    </source>
</evidence>
<dbReference type="Proteomes" id="UP000244893">
    <property type="component" value="Unassembled WGS sequence"/>
</dbReference>
<keyword evidence="3" id="KW-1003">Cell membrane</keyword>
<dbReference type="CDD" id="cd06261">
    <property type="entry name" value="TM_PBP2"/>
    <property type="match status" value="1"/>
</dbReference>
<dbReference type="Gene3D" id="1.10.3720.10">
    <property type="entry name" value="MetI-like"/>
    <property type="match status" value="1"/>
</dbReference>
<dbReference type="PROSITE" id="PS50928">
    <property type="entry name" value="ABC_TM1"/>
    <property type="match status" value="1"/>
</dbReference>
<evidence type="ECO:0000256" key="7">
    <source>
        <dbReference type="RuleBase" id="RU363032"/>
    </source>
</evidence>
<protein>
    <submittedName>
        <fullName evidence="10">Sugar ABC transporter permease</fullName>
    </submittedName>
</protein>